<dbReference type="Proteomes" id="UP001266305">
    <property type="component" value="Unassembled WGS sequence"/>
</dbReference>
<feature type="region of interest" description="Disordered" evidence="1">
    <location>
        <begin position="172"/>
        <end position="204"/>
    </location>
</feature>
<protein>
    <submittedName>
        <fullName evidence="2">Uncharacterized protein</fullName>
    </submittedName>
</protein>
<name>A0ABQ9TMR3_SAGOE</name>
<accession>A0ABQ9TMR3</accession>
<feature type="compositionally biased region" description="Polar residues" evidence="1">
    <location>
        <begin position="172"/>
        <end position="182"/>
    </location>
</feature>
<reference evidence="2 3" key="1">
    <citation type="submission" date="2023-05" db="EMBL/GenBank/DDBJ databases">
        <title>B98-5 Cell Line De Novo Hybrid Assembly: An Optical Mapping Approach.</title>
        <authorList>
            <person name="Kananen K."/>
            <person name="Auerbach J.A."/>
            <person name="Kautto E."/>
            <person name="Blachly J.S."/>
        </authorList>
    </citation>
    <scope>NUCLEOTIDE SEQUENCE [LARGE SCALE GENOMIC DNA]</scope>
    <source>
        <strain evidence="2">B95-8</strain>
        <tissue evidence="2">Cell line</tissue>
    </source>
</reference>
<evidence type="ECO:0000313" key="3">
    <source>
        <dbReference type="Proteomes" id="UP001266305"/>
    </source>
</evidence>
<proteinExistence type="predicted"/>
<evidence type="ECO:0000313" key="2">
    <source>
        <dbReference type="EMBL" id="KAK2085477.1"/>
    </source>
</evidence>
<dbReference type="EMBL" id="JASSZA010000021">
    <property type="protein sequence ID" value="KAK2085477.1"/>
    <property type="molecule type" value="Genomic_DNA"/>
</dbReference>
<organism evidence="2 3">
    <name type="scientific">Saguinus oedipus</name>
    <name type="common">Cotton-top tamarin</name>
    <name type="synonym">Oedipomidas oedipus</name>
    <dbReference type="NCBI Taxonomy" id="9490"/>
    <lineage>
        <taxon>Eukaryota</taxon>
        <taxon>Metazoa</taxon>
        <taxon>Chordata</taxon>
        <taxon>Craniata</taxon>
        <taxon>Vertebrata</taxon>
        <taxon>Euteleostomi</taxon>
        <taxon>Mammalia</taxon>
        <taxon>Eutheria</taxon>
        <taxon>Euarchontoglires</taxon>
        <taxon>Primates</taxon>
        <taxon>Haplorrhini</taxon>
        <taxon>Platyrrhini</taxon>
        <taxon>Cebidae</taxon>
        <taxon>Callitrichinae</taxon>
        <taxon>Saguinus</taxon>
    </lineage>
</organism>
<feature type="compositionally biased region" description="Basic and acidic residues" evidence="1">
    <location>
        <begin position="188"/>
        <end position="204"/>
    </location>
</feature>
<evidence type="ECO:0000256" key="1">
    <source>
        <dbReference type="SAM" id="MobiDB-lite"/>
    </source>
</evidence>
<sequence>MFSGPPLRRHPEACIRAAQLGLRRGPAHLGRETQWPAGSKLRYGLAEATAAISHPSGTPQPKTAALGPWIALKPLPAYVVLEAAGMSQQLFGEACAAAESTRAFHYPEAVDSAAVTERRATASLAPKDPSPSAAVAGTPSPVGDSEAIGAAVGDTAIHSAAVLAAVRDRMSNDSGLSSTLPEASSPHMHLEHNPKGRDLHSGFP</sequence>
<gene>
    <name evidence="2" type="ORF">P7K49_036777</name>
</gene>
<keyword evidence="3" id="KW-1185">Reference proteome</keyword>
<comment type="caution">
    <text evidence="2">The sequence shown here is derived from an EMBL/GenBank/DDBJ whole genome shotgun (WGS) entry which is preliminary data.</text>
</comment>